<gene>
    <name evidence="2" type="ORF">HEB94_004823</name>
</gene>
<keyword evidence="3" id="KW-1185">Reference proteome</keyword>
<comment type="caution">
    <text evidence="2">The sequence shown here is derived from an EMBL/GenBank/DDBJ whole genome shotgun (WGS) entry which is preliminary data.</text>
</comment>
<dbReference type="Proteomes" id="UP000638648">
    <property type="component" value="Unassembled WGS sequence"/>
</dbReference>
<organism evidence="2 3">
    <name type="scientific">Actinopolymorpha pittospori</name>
    <dbReference type="NCBI Taxonomy" id="648752"/>
    <lineage>
        <taxon>Bacteria</taxon>
        <taxon>Bacillati</taxon>
        <taxon>Actinomycetota</taxon>
        <taxon>Actinomycetes</taxon>
        <taxon>Propionibacteriales</taxon>
        <taxon>Actinopolymorphaceae</taxon>
        <taxon>Actinopolymorpha</taxon>
    </lineage>
</organism>
<protein>
    <submittedName>
        <fullName evidence="2">SAM-dependent methyltransferase</fullName>
    </submittedName>
</protein>
<dbReference type="Gene3D" id="3.40.50.150">
    <property type="entry name" value="Vaccinia Virus protein VP39"/>
    <property type="match status" value="1"/>
</dbReference>
<reference evidence="2" key="1">
    <citation type="submission" date="2020-10" db="EMBL/GenBank/DDBJ databases">
        <title>Sequencing the genomes of 1000 actinobacteria strains.</title>
        <authorList>
            <person name="Klenk H.-P."/>
        </authorList>
    </citation>
    <scope>NUCLEOTIDE SEQUENCE</scope>
    <source>
        <strain evidence="2">DSM 45354</strain>
    </source>
</reference>
<dbReference type="Pfam" id="PF13649">
    <property type="entry name" value="Methyltransf_25"/>
    <property type="match status" value="1"/>
</dbReference>
<sequence>MTEPAAGFLDSYPVDLAEWEHDDRLEVRGFTHPWRSQVAPGNGEAFFDALVHAHLRPESSVLDVGCGHGAYACRLAGSCRRVIGVDRDPGVLALAGELAAERGVSNADFALLTAEPGAEIDLPDQSVDLFVCRRGPVLARWLAWAERLGRLGAVALGVHPTGPAGAIPPWNAELPEPLRLGRVFDYAEVRSWVTEALAGPDPRGRLDGCWWLDVPEYFDDPEQLYRRLAGSCRAEIPYPVVKGELSALVERYGGQLELRHCRLVWKVALDRVG</sequence>
<evidence type="ECO:0000313" key="2">
    <source>
        <dbReference type="EMBL" id="MBE1607975.1"/>
    </source>
</evidence>
<accession>A0A927N3M3</accession>
<dbReference type="SUPFAM" id="SSF53335">
    <property type="entry name" value="S-adenosyl-L-methionine-dependent methyltransferases"/>
    <property type="match status" value="1"/>
</dbReference>
<dbReference type="InterPro" id="IPR041698">
    <property type="entry name" value="Methyltransf_25"/>
</dbReference>
<keyword evidence="2" id="KW-0808">Transferase</keyword>
<dbReference type="AlphaFoldDB" id="A0A927N3M3"/>
<proteinExistence type="predicted"/>
<dbReference type="GO" id="GO:0032259">
    <property type="term" value="P:methylation"/>
    <property type="evidence" value="ECO:0007669"/>
    <property type="project" value="UniProtKB-KW"/>
</dbReference>
<feature type="domain" description="Methyltransferase" evidence="1">
    <location>
        <begin position="61"/>
        <end position="134"/>
    </location>
</feature>
<evidence type="ECO:0000313" key="3">
    <source>
        <dbReference type="Proteomes" id="UP000638648"/>
    </source>
</evidence>
<name>A0A927N3M3_9ACTN</name>
<keyword evidence="2" id="KW-0489">Methyltransferase</keyword>
<dbReference type="GO" id="GO:0008168">
    <property type="term" value="F:methyltransferase activity"/>
    <property type="evidence" value="ECO:0007669"/>
    <property type="project" value="UniProtKB-KW"/>
</dbReference>
<evidence type="ECO:0000259" key="1">
    <source>
        <dbReference type="Pfam" id="PF13649"/>
    </source>
</evidence>
<dbReference type="CDD" id="cd02440">
    <property type="entry name" value="AdoMet_MTases"/>
    <property type="match status" value="1"/>
</dbReference>
<dbReference type="InterPro" id="IPR029063">
    <property type="entry name" value="SAM-dependent_MTases_sf"/>
</dbReference>
<dbReference type="RefSeq" id="WP_202896492.1">
    <property type="nucleotide sequence ID" value="NZ_BAABJL010000040.1"/>
</dbReference>
<dbReference type="EMBL" id="JADBEM010000001">
    <property type="protein sequence ID" value="MBE1607975.1"/>
    <property type="molecule type" value="Genomic_DNA"/>
</dbReference>